<keyword evidence="1" id="KW-0812">Transmembrane</keyword>
<dbReference type="Proteomes" id="UP000184192">
    <property type="component" value="Unassembled WGS sequence"/>
</dbReference>
<evidence type="ECO:0000256" key="1">
    <source>
        <dbReference type="SAM" id="Phobius"/>
    </source>
</evidence>
<keyword evidence="1" id="KW-1133">Transmembrane helix</keyword>
<dbReference type="SUPFAM" id="SSF53448">
    <property type="entry name" value="Nucleotide-diphospho-sugar transferases"/>
    <property type="match status" value="1"/>
</dbReference>
<feature type="transmembrane region" description="Helical" evidence="1">
    <location>
        <begin position="20"/>
        <end position="45"/>
    </location>
</feature>
<evidence type="ECO:0000313" key="3">
    <source>
        <dbReference type="Proteomes" id="UP000184192"/>
    </source>
</evidence>
<feature type="transmembrane region" description="Helical" evidence="1">
    <location>
        <begin position="342"/>
        <end position="360"/>
    </location>
</feature>
<gene>
    <name evidence="2" type="ORF">SAMN05444350_114106</name>
</gene>
<dbReference type="RefSeq" id="WP_034524497.1">
    <property type="nucleotide sequence ID" value="NZ_CAMQWZ010000008.1"/>
</dbReference>
<dbReference type="EMBL" id="FQZN01000014">
    <property type="protein sequence ID" value="SHJ07283.1"/>
    <property type="molecule type" value="Genomic_DNA"/>
</dbReference>
<proteinExistence type="predicted"/>
<dbReference type="InterPro" id="IPR029044">
    <property type="entry name" value="Nucleotide-diphossugar_trans"/>
</dbReference>
<dbReference type="AlphaFoldDB" id="A0A1M6GBD4"/>
<feature type="transmembrane region" description="Helical" evidence="1">
    <location>
        <begin position="372"/>
        <end position="391"/>
    </location>
</feature>
<evidence type="ECO:0000313" key="2">
    <source>
        <dbReference type="EMBL" id="SHJ07283.1"/>
    </source>
</evidence>
<reference evidence="3" key="1">
    <citation type="submission" date="2016-11" db="EMBL/GenBank/DDBJ databases">
        <authorList>
            <person name="Varghese N."/>
            <person name="Submissions S."/>
        </authorList>
    </citation>
    <scope>NUCLEOTIDE SEQUENCE [LARGE SCALE GENOMIC DNA]</scope>
    <source>
        <strain evidence="3">DSM 26884</strain>
    </source>
</reference>
<dbReference type="eggNOG" id="COG1215">
    <property type="taxonomic scope" value="Bacteria"/>
</dbReference>
<sequence length="411" mass="47292">MNDIFSILNPDWWMDENNNALQIADAILFLVLCIPVLYLFICALFSLGKYKNPYPPAKVQHRFLVLFTVLRNGKEVIQSINHFLDTQLYPREKCDIAVAATQLPEEDLVTLLQMPVNIVVPDKEQCTKVYAIQQVMERYSPEEYDMVVVFNSDNRIVPNALTLFNNAYYSGCDAIQAHRMTENLTTNIAVLNATSEEINNNIFRKAHTRMGFSSALIGSAMAFDFPMFHEIAPKLKGSDLSKAMETALLKQNIFTEYMEEVVCYSRKEESADGYEAQRIGWLRSQYSSTIFALKKLPITLLRGQWDYALKLFQWLMPSRFLLIALIAACAVGITLLDWSLSFKWYALLAVIAITFLMALPDGEVTKRFKYSLWALPVLIFASIFSHITRFFQFKKTKKKKTKREKKNPKKE</sequence>
<dbReference type="GO" id="GO:0016740">
    <property type="term" value="F:transferase activity"/>
    <property type="evidence" value="ECO:0007669"/>
    <property type="project" value="UniProtKB-KW"/>
</dbReference>
<protein>
    <submittedName>
        <fullName evidence="2">Glycosyltransferase, catalytic subunit of cellulose synthase and poly-beta-1,6-N-acetylglucosamine synthase</fullName>
    </submittedName>
</protein>
<feature type="transmembrane region" description="Helical" evidence="1">
    <location>
        <begin position="320"/>
        <end position="336"/>
    </location>
</feature>
<keyword evidence="2" id="KW-0808">Transferase</keyword>
<keyword evidence="3" id="KW-1185">Reference proteome</keyword>
<name>A0A1M6GBD4_9BACE</name>
<organism evidence="2 3">
    <name type="scientific">Bacteroides stercorirosoris</name>
    <dbReference type="NCBI Taxonomy" id="871324"/>
    <lineage>
        <taxon>Bacteria</taxon>
        <taxon>Pseudomonadati</taxon>
        <taxon>Bacteroidota</taxon>
        <taxon>Bacteroidia</taxon>
        <taxon>Bacteroidales</taxon>
        <taxon>Bacteroidaceae</taxon>
        <taxon>Bacteroides</taxon>
    </lineage>
</organism>
<dbReference type="GeneID" id="92712603"/>
<accession>A0A1M6GBD4</accession>
<keyword evidence="1" id="KW-0472">Membrane</keyword>